<dbReference type="Proteomes" id="UP000596276">
    <property type="component" value="Chromosome 8"/>
</dbReference>
<feature type="compositionally biased region" description="Polar residues" evidence="1">
    <location>
        <begin position="88"/>
        <end position="117"/>
    </location>
</feature>
<gene>
    <name evidence="2" type="ORF">F9C07_2110496</name>
</gene>
<evidence type="ECO:0000313" key="2">
    <source>
        <dbReference type="EMBL" id="QRD92471.1"/>
    </source>
</evidence>
<name>A0A7U2R1D5_ASPFN</name>
<evidence type="ECO:0000256" key="1">
    <source>
        <dbReference type="SAM" id="MobiDB-lite"/>
    </source>
</evidence>
<accession>A0A7U2R1D5</accession>
<evidence type="ECO:0000313" key="3">
    <source>
        <dbReference type="Proteomes" id="UP000596276"/>
    </source>
</evidence>
<dbReference type="AlphaFoldDB" id="A0A7U2R1D5"/>
<feature type="region of interest" description="Disordered" evidence="1">
    <location>
        <begin position="28"/>
        <end position="67"/>
    </location>
</feature>
<dbReference type="EMBL" id="CP044616">
    <property type="protein sequence ID" value="QRD92471.1"/>
    <property type="molecule type" value="Genomic_DNA"/>
</dbReference>
<reference evidence="3" key="1">
    <citation type="journal article" date="2021" name="G3 (Bethesda)">
        <title>Chromosome assembled and annotated genome sequence of Aspergillus flavus NRRL 3357.</title>
        <authorList>
            <person name="Skerker J.M."/>
            <person name="Pianalto K.M."/>
            <person name="Mondo S.J."/>
            <person name="Yang K."/>
            <person name="Arkin A.P."/>
            <person name="Keller N.P."/>
            <person name="Grigoriev I.V."/>
            <person name="Louise Glass N.L."/>
        </authorList>
    </citation>
    <scope>NUCLEOTIDE SEQUENCE [LARGE SCALE GENOMIC DNA]</scope>
    <source>
        <strain evidence="3">ATCC 200026 / FGSC A1120 / IAM 13836 / NRRL 3357 / JCM 12722 / SRRC 167</strain>
    </source>
</reference>
<feature type="region of interest" description="Disordered" evidence="1">
    <location>
        <begin position="88"/>
        <end position="127"/>
    </location>
</feature>
<sequence length="127" mass="13999">MFISQRLLSKSDHRAFYETVSQRSFCQGLSRSHRLTKANPSVDISGRPDKGTGASSQHKPQESYDTPYKQVHKPFRMNVSTNALILKSTNFKSQGKPTTSGPRAVTATTLETSSKTDSPLVPKEITA</sequence>
<protein>
    <submittedName>
        <fullName evidence="2">Uncharacterized protein</fullName>
    </submittedName>
</protein>
<keyword evidence="3" id="KW-1185">Reference proteome</keyword>
<proteinExistence type="predicted"/>
<organism evidence="2 3">
    <name type="scientific">Aspergillus flavus (strain ATCC 200026 / FGSC A1120 / IAM 13836 / NRRL 3357 / JCM 12722 / SRRC 167)</name>
    <dbReference type="NCBI Taxonomy" id="332952"/>
    <lineage>
        <taxon>Eukaryota</taxon>
        <taxon>Fungi</taxon>
        <taxon>Dikarya</taxon>
        <taxon>Ascomycota</taxon>
        <taxon>Pezizomycotina</taxon>
        <taxon>Eurotiomycetes</taxon>
        <taxon>Eurotiomycetidae</taxon>
        <taxon>Eurotiales</taxon>
        <taxon>Aspergillaceae</taxon>
        <taxon>Aspergillus</taxon>
        <taxon>Aspergillus subgen. Circumdati</taxon>
    </lineage>
</organism>
<dbReference type="VEuPathDB" id="FungiDB:F9C07_2110496"/>